<dbReference type="EMBL" id="CM037162">
    <property type="protein sequence ID" value="KAH7863958.1"/>
    <property type="molecule type" value="Genomic_DNA"/>
</dbReference>
<gene>
    <name evidence="1" type="ORF">Vadar_024001</name>
</gene>
<protein>
    <submittedName>
        <fullName evidence="1">Uncharacterized protein</fullName>
    </submittedName>
</protein>
<sequence length="276" mass="30483">MAVPRDVARTAVGILGNIISIILFMSPMPTFIQIFKKGSVEQYSPAPYLATLINCGLWVLYGLPMVHPNSILVVTINGAGAVIELVYLLLFLRYSDRRKKLRVLLIMLAECVILAVLALLVLTLAHTTKVRSTTVGSIAMLGNIMMYASPLAIMKMVITTRSVEYMPFSLSLASLANGICWTTYALIRFDPFIAAPNGLGTLFGVAQLVLYATFYKSTKKQVLERQGKGEMGLAATTTSGLDPKKNKQCGPEWSCFICKWLLINSVMWAFPWAWPY</sequence>
<name>A0ACB7ZEW7_9ERIC</name>
<accession>A0ACB7ZEW7</accession>
<keyword evidence="2" id="KW-1185">Reference proteome</keyword>
<evidence type="ECO:0000313" key="2">
    <source>
        <dbReference type="Proteomes" id="UP000828048"/>
    </source>
</evidence>
<evidence type="ECO:0000313" key="1">
    <source>
        <dbReference type="EMBL" id="KAH7863958.1"/>
    </source>
</evidence>
<dbReference type="Proteomes" id="UP000828048">
    <property type="component" value="Chromosome 12"/>
</dbReference>
<proteinExistence type="predicted"/>
<comment type="caution">
    <text evidence="1">The sequence shown here is derived from an EMBL/GenBank/DDBJ whole genome shotgun (WGS) entry which is preliminary data.</text>
</comment>
<reference evidence="1 2" key="1">
    <citation type="journal article" date="2021" name="Hortic Res">
        <title>High-quality reference genome and annotation aids understanding of berry development for evergreen blueberry (Vaccinium darrowii).</title>
        <authorList>
            <person name="Yu J."/>
            <person name="Hulse-Kemp A.M."/>
            <person name="Babiker E."/>
            <person name="Staton M."/>
        </authorList>
    </citation>
    <scope>NUCLEOTIDE SEQUENCE [LARGE SCALE GENOMIC DNA]</scope>
    <source>
        <strain evidence="2">cv. NJ 8807/NJ 8810</strain>
        <tissue evidence="1">Young leaf</tissue>
    </source>
</reference>
<organism evidence="1 2">
    <name type="scientific">Vaccinium darrowii</name>
    <dbReference type="NCBI Taxonomy" id="229202"/>
    <lineage>
        <taxon>Eukaryota</taxon>
        <taxon>Viridiplantae</taxon>
        <taxon>Streptophyta</taxon>
        <taxon>Embryophyta</taxon>
        <taxon>Tracheophyta</taxon>
        <taxon>Spermatophyta</taxon>
        <taxon>Magnoliopsida</taxon>
        <taxon>eudicotyledons</taxon>
        <taxon>Gunneridae</taxon>
        <taxon>Pentapetalae</taxon>
        <taxon>asterids</taxon>
        <taxon>Ericales</taxon>
        <taxon>Ericaceae</taxon>
        <taxon>Vaccinioideae</taxon>
        <taxon>Vaccinieae</taxon>
        <taxon>Vaccinium</taxon>
    </lineage>
</organism>